<sequence>MRKTNTERDARLRRIAGLIASATFALIYPQLGIGKCVAAANDYYLKVSPDFPCDVRGGAQKASLEDAAVFAWQEFYALNWPADVDSKPF</sequence>
<evidence type="ECO:0000313" key="2">
    <source>
        <dbReference type="Proteomes" id="UP000305539"/>
    </source>
</evidence>
<dbReference type="Proteomes" id="UP000305539">
    <property type="component" value="Unassembled WGS sequence"/>
</dbReference>
<accession>A0A4U1I263</accession>
<dbReference type="AlphaFoldDB" id="A0A4U1I263"/>
<protein>
    <submittedName>
        <fullName evidence="1">Uncharacterized protein</fullName>
    </submittedName>
</protein>
<evidence type="ECO:0000313" key="1">
    <source>
        <dbReference type="EMBL" id="TKC87274.1"/>
    </source>
</evidence>
<comment type="caution">
    <text evidence="1">The sequence shown here is derived from an EMBL/GenBank/DDBJ whole genome shotgun (WGS) entry which is preliminary data.</text>
</comment>
<proteinExistence type="predicted"/>
<gene>
    <name evidence="1" type="ORF">FAZ69_18245</name>
</gene>
<reference evidence="1 2" key="1">
    <citation type="submission" date="2019-04" db="EMBL/GenBank/DDBJ databases">
        <title>Trinickia sp. 7GSK02, isolated from subtropical forest soil.</title>
        <authorList>
            <person name="Gao Z.-H."/>
            <person name="Qiu L.-H."/>
        </authorList>
    </citation>
    <scope>NUCLEOTIDE SEQUENCE [LARGE SCALE GENOMIC DNA]</scope>
    <source>
        <strain evidence="1 2">7GSK02</strain>
    </source>
</reference>
<dbReference type="RefSeq" id="WP_136896483.1">
    <property type="nucleotide sequence ID" value="NZ_SWJE01000009.1"/>
</dbReference>
<organism evidence="1 2">
    <name type="scientific">Trinickia terrae</name>
    <dbReference type="NCBI Taxonomy" id="2571161"/>
    <lineage>
        <taxon>Bacteria</taxon>
        <taxon>Pseudomonadati</taxon>
        <taxon>Pseudomonadota</taxon>
        <taxon>Betaproteobacteria</taxon>
        <taxon>Burkholderiales</taxon>
        <taxon>Burkholderiaceae</taxon>
        <taxon>Trinickia</taxon>
    </lineage>
</organism>
<keyword evidence="2" id="KW-1185">Reference proteome</keyword>
<dbReference type="OrthoDB" id="280897at2"/>
<dbReference type="EMBL" id="SWJE01000009">
    <property type="protein sequence ID" value="TKC87274.1"/>
    <property type="molecule type" value="Genomic_DNA"/>
</dbReference>
<name>A0A4U1I263_9BURK</name>